<keyword evidence="10" id="KW-0472">Membrane</keyword>
<evidence type="ECO:0000313" key="12">
    <source>
        <dbReference type="EnsemblMetazoa" id="GBRI001516-PA"/>
    </source>
</evidence>
<dbReference type="VEuPathDB" id="VectorBase:GBRI001516"/>
<dbReference type="GO" id="GO:0004252">
    <property type="term" value="F:serine-type endopeptidase activity"/>
    <property type="evidence" value="ECO:0007669"/>
    <property type="project" value="InterPro"/>
</dbReference>
<evidence type="ECO:0000256" key="9">
    <source>
        <dbReference type="ARBA" id="ARBA00023157"/>
    </source>
</evidence>
<dbReference type="AlphaFoldDB" id="A0A1A9W0A9"/>
<protein>
    <recommendedName>
        <fullName evidence="11">Peptidase S1 domain-containing protein</fullName>
    </recommendedName>
</protein>
<keyword evidence="5" id="KW-0732">Signal</keyword>
<dbReference type="PROSITE" id="PS00134">
    <property type="entry name" value="TRYPSIN_HIS"/>
    <property type="match status" value="1"/>
</dbReference>
<evidence type="ECO:0000256" key="3">
    <source>
        <dbReference type="ARBA" id="ARBA00022525"/>
    </source>
</evidence>
<dbReference type="InterPro" id="IPR009003">
    <property type="entry name" value="Peptidase_S1_PA"/>
</dbReference>
<proteinExistence type="inferred from homology"/>
<keyword evidence="4" id="KW-0645">Protease</keyword>
<comment type="similarity">
    <text evidence="2">Belongs to the peptidase S1 family.</text>
</comment>
<dbReference type="InterPro" id="IPR018114">
    <property type="entry name" value="TRYPSIN_HIS"/>
</dbReference>
<dbReference type="InterPro" id="IPR001254">
    <property type="entry name" value="Trypsin_dom"/>
</dbReference>
<dbReference type="CDD" id="cd00190">
    <property type="entry name" value="Tryp_SPc"/>
    <property type="match status" value="1"/>
</dbReference>
<comment type="subcellular location">
    <subcellularLocation>
        <location evidence="1">Secreted</location>
    </subcellularLocation>
</comment>
<dbReference type="PRINTS" id="PR00722">
    <property type="entry name" value="CHYMOTRYPSIN"/>
</dbReference>
<dbReference type="PANTHER" id="PTHR24276">
    <property type="entry name" value="POLYSERASE-RELATED"/>
    <property type="match status" value="1"/>
</dbReference>
<dbReference type="SMART" id="SM00020">
    <property type="entry name" value="Tryp_SPc"/>
    <property type="match status" value="1"/>
</dbReference>
<dbReference type="Pfam" id="PF00089">
    <property type="entry name" value="Trypsin"/>
    <property type="match status" value="1"/>
</dbReference>
<dbReference type="Gene3D" id="2.40.10.10">
    <property type="entry name" value="Trypsin-like serine proteases"/>
    <property type="match status" value="1"/>
</dbReference>
<dbReference type="EnsemblMetazoa" id="GBRI001516-RA">
    <property type="protein sequence ID" value="GBRI001516-PA"/>
    <property type="gene ID" value="GBRI001516"/>
</dbReference>
<dbReference type="InterPro" id="IPR050430">
    <property type="entry name" value="Peptidase_S1"/>
</dbReference>
<dbReference type="GO" id="GO:0005576">
    <property type="term" value="C:extracellular region"/>
    <property type="evidence" value="ECO:0007669"/>
    <property type="project" value="UniProtKB-SubCell"/>
</dbReference>
<evidence type="ECO:0000259" key="11">
    <source>
        <dbReference type="PROSITE" id="PS50240"/>
    </source>
</evidence>
<sequence>MRKSSVVSYNVQCTLLESLKSSIKGNGLWFMALLSLVNCAFVIGAPMKPEARIAGGIDSNINLFPWQVSVQCDGEHRCGGVIYSENVIITAAHCLFDVSSCDLKVRAGSSNWKSGGVLIKVNDFKIHIGYSSQTIVNDIALLHLSSTLAYSANIQPIELATTAPEDGDTAIVSGWGVTSDGASDIPTQLKSVELEIITRSRCASAAYSYGNDIKPSMICAAAPQKSACQRDSGGPLVSDGLLVGIVSWGWGCADPKYPGVFVDVAELYPWIVKFSVSFPDLR</sequence>
<reference evidence="12" key="2">
    <citation type="submission" date="2020-05" db="UniProtKB">
        <authorList>
            <consortium name="EnsemblMetazoa"/>
        </authorList>
    </citation>
    <scope>IDENTIFICATION</scope>
    <source>
        <strain evidence="12">IAEA</strain>
    </source>
</reference>
<keyword evidence="8" id="KW-0865">Zymogen</keyword>
<dbReference type="GO" id="GO:0006508">
    <property type="term" value="P:proteolysis"/>
    <property type="evidence" value="ECO:0007669"/>
    <property type="project" value="UniProtKB-KW"/>
</dbReference>
<dbReference type="Proteomes" id="UP000091820">
    <property type="component" value="Unassembled WGS sequence"/>
</dbReference>
<evidence type="ECO:0000256" key="5">
    <source>
        <dbReference type="ARBA" id="ARBA00022729"/>
    </source>
</evidence>
<keyword evidence="7" id="KW-0720">Serine protease</keyword>
<dbReference type="PANTHER" id="PTHR24276:SF91">
    <property type="entry name" value="AT26814P-RELATED"/>
    <property type="match status" value="1"/>
</dbReference>
<keyword evidence="9" id="KW-1015">Disulfide bond</keyword>
<keyword evidence="10" id="KW-0812">Transmembrane</keyword>
<evidence type="ECO:0000256" key="6">
    <source>
        <dbReference type="ARBA" id="ARBA00022801"/>
    </source>
</evidence>
<evidence type="ECO:0000256" key="2">
    <source>
        <dbReference type="ARBA" id="ARBA00007664"/>
    </source>
</evidence>
<keyword evidence="6" id="KW-0378">Hydrolase</keyword>
<feature type="transmembrane region" description="Helical" evidence="10">
    <location>
        <begin position="27"/>
        <end position="45"/>
    </location>
</feature>
<evidence type="ECO:0000256" key="1">
    <source>
        <dbReference type="ARBA" id="ARBA00004613"/>
    </source>
</evidence>
<reference evidence="13" key="1">
    <citation type="submission" date="2014-03" db="EMBL/GenBank/DDBJ databases">
        <authorList>
            <person name="Aksoy S."/>
            <person name="Warren W."/>
            <person name="Wilson R.K."/>
        </authorList>
    </citation>
    <scope>NUCLEOTIDE SEQUENCE [LARGE SCALE GENOMIC DNA]</scope>
    <source>
        <strain evidence="13">IAEA</strain>
    </source>
</reference>
<dbReference type="InterPro" id="IPR043504">
    <property type="entry name" value="Peptidase_S1_PA_chymotrypsin"/>
</dbReference>
<feature type="domain" description="Peptidase S1" evidence="11">
    <location>
        <begin position="53"/>
        <end position="276"/>
    </location>
</feature>
<keyword evidence="10" id="KW-1133">Transmembrane helix</keyword>
<dbReference type="InterPro" id="IPR001314">
    <property type="entry name" value="Peptidase_S1A"/>
</dbReference>
<dbReference type="STRING" id="37001.A0A1A9W0A9"/>
<name>A0A1A9W0A9_9MUSC</name>
<dbReference type="PROSITE" id="PS50240">
    <property type="entry name" value="TRYPSIN_DOM"/>
    <property type="match status" value="1"/>
</dbReference>
<keyword evidence="3" id="KW-0964">Secreted</keyword>
<organism evidence="12 13">
    <name type="scientific">Glossina brevipalpis</name>
    <dbReference type="NCBI Taxonomy" id="37001"/>
    <lineage>
        <taxon>Eukaryota</taxon>
        <taxon>Metazoa</taxon>
        <taxon>Ecdysozoa</taxon>
        <taxon>Arthropoda</taxon>
        <taxon>Hexapoda</taxon>
        <taxon>Insecta</taxon>
        <taxon>Pterygota</taxon>
        <taxon>Neoptera</taxon>
        <taxon>Endopterygota</taxon>
        <taxon>Diptera</taxon>
        <taxon>Brachycera</taxon>
        <taxon>Muscomorpha</taxon>
        <taxon>Hippoboscoidea</taxon>
        <taxon>Glossinidae</taxon>
        <taxon>Glossina</taxon>
    </lineage>
</organism>
<evidence type="ECO:0000256" key="10">
    <source>
        <dbReference type="SAM" id="Phobius"/>
    </source>
</evidence>
<evidence type="ECO:0000313" key="13">
    <source>
        <dbReference type="Proteomes" id="UP000091820"/>
    </source>
</evidence>
<accession>A0A1A9W0A9</accession>
<keyword evidence="13" id="KW-1185">Reference proteome</keyword>
<evidence type="ECO:0000256" key="8">
    <source>
        <dbReference type="ARBA" id="ARBA00023145"/>
    </source>
</evidence>
<evidence type="ECO:0000256" key="7">
    <source>
        <dbReference type="ARBA" id="ARBA00022825"/>
    </source>
</evidence>
<evidence type="ECO:0000256" key="4">
    <source>
        <dbReference type="ARBA" id="ARBA00022670"/>
    </source>
</evidence>
<dbReference type="SUPFAM" id="SSF50494">
    <property type="entry name" value="Trypsin-like serine proteases"/>
    <property type="match status" value="1"/>
</dbReference>
<dbReference type="FunFam" id="2.40.10.10:FF:000077">
    <property type="entry name" value="Predicted protein"/>
    <property type="match status" value="1"/>
</dbReference>